<sequence>MSTNGNSVLLAAPFLKKFDRKSWFLFHREFAVYKARGGQASWITLIEPCLLETLFLTAGISDTSEGFEAGELKKLLDQKFGSTSTQAFFDELDKLSLSVLDQSKLIYYIARFKETVQLNPDFGDGESLVKRFIAGIKIPRLADRVSSEAKTAGKKDDLTFVMKQALTEIDDMIAIRDEVKAHPES</sequence>
<proteinExistence type="predicted"/>
<dbReference type="EMBL" id="BQXS01010829">
    <property type="protein sequence ID" value="GKT34544.1"/>
    <property type="molecule type" value="Genomic_DNA"/>
</dbReference>
<organism evidence="1 2">
    <name type="scientific">Aduncisulcus paluster</name>
    <dbReference type="NCBI Taxonomy" id="2918883"/>
    <lineage>
        <taxon>Eukaryota</taxon>
        <taxon>Metamonada</taxon>
        <taxon>Carpediemonas-like organisms</taxon>
        <taxon>Aduncisulcus</taxon>
    </lineage>
</organism>
<evidence type="ECO:0000313" key="1">
    <source>
        <dbReference type="EMBL" id="GKT34544.1"/>
    </source>
</evidence>
<accession>A0ABQ5KT34</accession>
<reference evidence="1" key="1">
    <citation type="submission" date="2022-03" db="EMBL/GenBank/DDBJ databases">
        <title>Draft genome sequence of Aduncisulcus paluster, a free-living microaerophilic Fornicata.</title>
        <authorList>
            <person name="Yuyama I."/>
            <person name="Kume K."/>
            <person name="Tamura T."/>
            <person name="Inagaki Y."/>
            <person name="Hashimoto T."/>
        </authorList>
    </citation>
    <scope>NUCLEOTIDE SEQUENCE</scope>
    <source>
        <strain evidence="1">NY0171</strain>
    </source>
</reference>
<gene>
    <name evidence="1" type="ORF">ADUPG1_007882</name>
</gene>
<keyword evidence="2" id="KW-1185">Reference proteome</keyword>
<name>A0ABQ5KT34_9EUKA</name>
<protein>
    <submittedName>
        <fullName evidence="1">Uncharacterized protein</fullName>
    </submittedName>
</protein>
<evidence type="ECO:0000313" key="2">
    <source>
        <dbReference type="Proteomes" id="UP001057375"/>
    </source>
</evidence>
<feature type="non-terminal residue" evidence="1">
    <location>
        <position position="185"/>
    </location>
</feature>
<dbReference type="Proteomes" id="UP001057375">
    <property type="component" value="Unassembled WGS sequence"/>
</dbReference>
<comment type="caution">
    <text evidence="1">The sequence shown here is derived from an EMBL/GenBank/DDBJ whole genome shotgun (WGS) entry which is preliminary data.</text>
</comment>